<dbReference type="Gene3D" id="3.30.450.40">
    <property type="match status" value="2"/>
</dbReference>
<dbReference type="SUPFAM" id="SSF55781">
    <property type="entry name" value="GAF domain-like"/>
    <property type="match status" value="1"/>
</dbReference>
<dbReference type="AlphaFoldDB" id="A0AAE1B5D4"/>
<keyword evidence="2" id="KW-1185">Reference proteome</keyword>
<organism evidence="1 2">
    <name type="scientific">Elysia crispata</name>
    <name type="common">lettuce slug</name>
    <dbReference type="NCBI Taxonomy" id="231223"/>
    <lineage>
        <taxon>Eukaryota</taxon>
        <taxon>Metazoa</taxon>
        <taxon>Spiralia</taxon>
        <taxon>Lophotrochozoa</taxon>
        <taxon>Mollusca</taxon>
        <taxon>Gastropoda</taxon>
        <taxon>Heterobranchia</taxon>
        <taxon>Euthyneura</taxon>
        <taxon>Panpulmonata</taxon>
        <taxon>Sacoglossa</taxon>
        <taxon>Placobranchoidea</taxon>
        <taxon>Plakobranchidae</taxon>
        <taxon>Elysia</taxon>
    </lineage>
</organism>
<protein>
    <submittedName>
        <fullName evidence="1">Uncharacterized protein</fullName>
    </submittedName>
</protein>
<dbReference type="EMBL" id="JAWDGP010000493">
    <property type="protein sequence ID" value="KAK3800169.1"/>
    <property type="molecule type" value="Genomic_DNA"/>
</dbReference>
<dbReference type="Proteomes" id="UP001283361">
    <property type="component" value="Unassembled WGS sequence"/>
</dbReference>
<name>A0AAE1B5D4_9GAST</name>
<accession>A0AAE1B5D4</accession>
<sequence length="107" mass="11914">MLATYLTFCGIGIHNAQIFEAYSKEYERNKALLEVVHDLFTEQTSVENVVVKIMQRAQTLLKCERCSLLLKDKDSSSELASNALTLVHHGVTMESGNLINSVTHVSS</sequence>
<evidence type="ECO:0000313" key="2">
    <source>
        <dbReference type="Proteomes" id="UP001283361"/>
    </source>
</evidence>
<proteinExistence type="predicted"/>
<reference evidence="1" key="1">
    <citation type="journal article" date="2023" name="G3 (Bethesda)">
        <title>A reference genome for the long-term kleptoplast-retaining sea slug Elysia crispata morphotype clarki.</title>
        <authorList>
            <person name="Eastman K.E."/>
            <person name="Pendleton A.L."/>
            <person name="Shaikh M.A."/>
            <person name="Suttiyut T."/>
            <person name="Ogas R."/>
            <person name="Tomko P."/>
            <person name="Gavelis G."/>
            <person name="Widhalm J.R."/>
            <person name="Wisecaver J.H."/>
        </authorList>
    </citation>
    <scope>NUCLEOTIDE SEQUENCE</scope>
    <source>
        <strain evidence="1">ECLA1</strain>
    </source>
</reference>
<evidence type="ECO:0000313" key="1">
    <source>
        <dbReference type="EMBL" id="KAK3800169.1"/>
    </source>
</evidence>
<dbReference type="InterPro" id="IPR029016">
    <property type="entry name" value="GAF-like_dom_sf"/>
</dbReference>
<comment type="caution">
    <text evidence="1">The sequence shown here is derived from an EMBL/GenBank/DDBJ whole genome shotgun (WGS) entry which is preliminary data.</text>
</comment>
<gene>
    <name evidence="1" type="ORF">RRG08_038008</name>
</gene>